<evidence type="ECO:0000313" key="2">
    <source>
        <dbReference type="EMBL" id="OXA84614.1"/>
    </source>
</evidence>
<dbReference type="Proteomes" id="UP000032061">
    <property type="component" value="Unassembled WGS sequence"/>
</dbReference>
<dbReference type="STRING" id="37752.IW18_00600"/>
<gene>
    <name evidence="2" type="ORF">B0A73_18500</name>
    <name evidence="1" type="ORF">IW18_00600</name>
</gene>
<keyword evidence="4" id="KW-1185">Reference proteome</keyword>
<evidence type="ECO:0000313" key="3">
    <source>
        <dbReference type="Proteomes" id="UP000032061"/>
    </source>
</evidence>
<evidence type="ECO:0000313" key="1">
    <source>
        <dbReference type="EMBL" id="KIO54551.1"/>
    </source>
</evidence>
<organism evidence="1 3">
    <name type="scientific">Flavobacterium hibernum</name>
    <dbReference type="NCBI Taxonomy" id="37752"/>
    <lineage>
        <taxon>Bacteria</taxon>
        <taxon>Pseudomonadati</taxon>
        <taxon>Bacteroidota</taxon>
        <taxon>Flavobacteriia</taxon>
        <taxon>Flavobacteriales</taxon>
        <taxon>Flavobacteriaceae</taxon>
        <taxon>Flavobacterium</taxon>
    </lineage>
</organism>
<comment type="caution">
    <text evidence="1">The sequence shown here is derived from an EMBL/GenBank/DDBJ whole genome shotgun (WGS) entry which is preliminary data.</text>
</comment>
<dbReference type="Proteomes" id="UP000198302">
    <property type="component" value="Unassembled WGS sequence"/>
</dbReference>
<reference evidence="2 4" key="2">
    <citation type="submission" date="2016-11" db="EMBL/GenBank/DDBJ databases">
        <title>Whole genomes of Flavobacteriaceae.</title>
        <authorList>
            <person name="Stine C."/>
            <person name="Li C."/>
            <person name="Tadesse D."/>
        </authorList>
    </citation>
    <scope>NUCLEOTIDE SEQUENCE [LARGE SCALE GENOMIC DNA]</scope>
    <source>
        <strain evidence="2 4">ATCC 51468</strain>
    </source>
</reference>
<proteinExistence type="predicted"/>
<accession>A0A0D0F4J6</accession>
<reference evidence="1 3" key="1">
    <citation type="submission" date="2015-01" db="EMBL/GenBank/DDBJ databases">
        <title>Genome of Flavobacterium hibernum DSM 12611.</title>
        <authorList>
            <person name="Stropko S.J."/>
            <person name="Pipes S.E."/>
            <person name="Newman J.D."/>
        </authorList>
    </citation>
    <scope>NUCLEOTIDE SEQUENCE [LARGE SCALE GENOMIC DNA]</scope>
    <source>
        <strain evidence="1 3">DSM 12611</strain>
    </source>
</reference>
<dbReference type="EMBL" id="JPRK01000002">
    <property type="protein sequence ID" value="KIO54551.1"/>
    <property type="molecule type" value="Genomic_DNA"/>
</dbReference>
<dbReference type="EMBL" id="MUGX01000029">
    <property type="protein sequence ID" value="OXA84614.1"/>
    <property type="molecule type" value="Genomic_DNA"/>
</dbReference>
<protein>
    <submittedName>
        <fullName evidence="1">Uncharacterized protein</fullName>
    </submittedName>
</protein>
<sequence>MFVFFVNIKKCINLCDFCFNDLFCVLLLRARITNPRYLGSFTNSCKNFTKFDPDKINFAIVKTKGKFDLKPKLKFDY</sequence>
<dbReference type="AlphaFoldDB" id="A0A0D0F4J6"/>
<name>A0A0D0F4J6_9FLAO</name>
<evidence type="ECO:0000313" key="4">
    <source>
        <dbReference type="Proteomes" id="UP000198302"/>
    </source>
</evidence>